<dbReference type="Pfam" id="PF20731">
    <property type="entry name" value="RE_NgoFVII_C"/>
    <property type="match status" value="1"/>
</dbReference>
<dbReference type="GO" id="GO:0004519">
    <property type="term" value="F:endonuclease activity"/>
    <property type="evidence" value="ECO:0007669"/>
    <property type="project" value="UniProtKB-KW"/>
</dbReference>
<keyword evidence="3" id="KW-0378">Hydrolase</keyword>
<evidence type="ECO:0000313" key="3">
    <source>
        <dbReference type="EMBL" id="GBO94757.1"/>
    </source>
</evidence>
<sequence>MNLLYSDILPLGTEDGQQTITERFTAELQKADRLDIAVGYLSGDSLEELDRLTEELHISRVTLIAGMYYSDGIPESIFHATKRINLKWKNEGRGEIRFVRPFKYHGKVYCFYKNGKPFAAMLGSANLGFIKPTASNLRQYELDAVTEDPARVEEIARHIASLTEPRCSANMDEIRDFSLIEETNGALQDVELVHQVPTSDVLFYKDCPPLVSFSLPIKVPAESEKHMDDGKHFTKSNINVCYAAPRSKRKPRDWYETQLTVSVKIYTLPGYPEKNKPFMVVTDDGYRFKAHTTSDHNKQFSAVGDELIMGRWLKGRLAAAGLVRPVNNTQADTERTGMITKEILAEYGRNQLTFKKTAKKFLDDDGTLLDIWLLSFDNDEPSIG</sequence>
<dbReference type="Pfam" id="PF09565">
    <property type="entry name" value="RE_NgoFVII"/>
    <property type="match status" value="1"/>
</dbReference>
<evidence type="ECO:0000313" key="4">
    <source>
        <dbReference type="Proteomes" id="UP000266091"/>
    </source>
</evidence>
<dbReference type="InterPro" id="IPR048923">
    <property type="entry name" value="RE_NgoFVII_C"/>
</dbReference>
<dbReference type="Proteomes" id="UP000266091">
    <property type="component" value="Unassembled WGS sequence"/>
</dbReference>
<accession>A0A388SEG3</accession>
<dbReference type="InterPro" id="IPR019065">
    <property type="entry name" value="RE_NgoFVII_N"/>
</dbReference>
<dbReference type="Gene3D" id="3.30.870.10">
    <property type="entry name" value="Endonuclease Chain A"/>
    <property type="match status" value="1"/>
</dbReference>
<gene>
    <name evidence="3" type="ORF">MESMUL_21110</name>
</gene>
<comment type="caution">
    <text evidence="3">The sequence shown here is derived from an EMBL/GenBank/DDBJ whole genome shotgun (WGS) entry which is preliminary data.</text>
</comment>
<dbReference type="EMBL" id="BGZJ01000002">
    <property type="protein sequence ID" value="GBO94757.1"/>
    <property type="molecule type" value="Genomic_DNA"/>
</dbReference>
<dbReference type="RefSeq" id="WP_116270964.1">
    <property type="nucleotide sequence ID" value="NZ_BGZJ01000002.1"/>
</dbReference>
<organism evidence="3 4">
    <name type="scientific">Mesosutterella multiformis</name>
    <dbReference type="NCBI Taxonomy" id="2259133"/>
    <lineage>
        <taxon>Bacteria</taxon>
        <taxon>Pseudomonadati</taxon>
        <taxon>Pseudomonadota</taxon>
        <taxon>Betaproteobacteria</taxon>
        <taxon>Burkholderiales</taxon>
        <taxon>Sutterellaceae</taxon>
        <taxon>Mesosutterella</taxon>
    </lineage>
</organism>
<feature type="domain" description="Restriction endonuclease type II NgoFVII N-terminal" evidence="1">
    <location>
        <begin position="20"/>
        <end position="175"/>
    </location>
</feature>
<keyword evidence="4" id="KW-1185">Reference proteome</keyword>
<dbReference type="AlphaFoldDB" id="A0A388SEG3"/>
<reference evidence="3 4" key="1">
    <citation type="journal article" date="2018" name="Int. J. Syst. Evol. Microbiol.">
        <title>Mesosutterella multiformis gen. nov., sp. nov., a member of the family Sutterellaceae and Sutterella megalosphaeroides sp. nov., isolated from human faeces.</title>
        <authorList>
            <person name="Sakamoto M."/>
            <person name="Ikeyama N."/>
            <person name="Kunihiro T."/>
            <person name="Iino T."/>
            <person name="Yuki M."/>
            <person name="Ohkuma M."/>
        </authorList>
    </citation>
    <scope>NUCLEOTIDE SEQUENCE [LARGE SCALE GENOMIC DNA]</scope>
    <source>
        <strain evidence="3 4">4NBBH2</strain>
    </source>
</reference>
<evidence type="ECO:0000259" key="1">
    <source>
        <dbReference type="Pfam" id="PF09565"/>
    </source>
</evidence>
<name>A0A388SEG3_9BURK</name>
<dbReference type="OrthoDB" id="4404208at2"/>
<keyword evidence="3" id="KW-0540">Nuclease</keyword>
<keyword evidence="3" id="KW-0255">Endonuclease</keyword>
<proteinExistence type="predicted"/>
<protein>
    <submittedName>
        <fullName evidence="3">Restriction endonuclease</fullName>
    </submittedName>
</protein>
<feature type="domain" description="Restriction endonuclease type II NgoFVII C-terminal B3-like DNA-binding" evidence="2">
    <location>
        <begin position="209"/>
        <end position="344"/>
    </location>
</feature>
<evidence type="ECO:0000259" key="2">
    <source>
        <dbReference type="Pfam" id="PF20731"/>
    </source>
</evidence>